<dbReference type="KEGG" id="sti:Sthe_2621"/>
<gene>
    <name evidence="2" type="ordered locus">Sthe_2621</name>
</gene>
<sequence length="231" mass="25200">MERRRTRWAIFAASVISADGNPDAYLLRALGRVLVRDGHEVTFYEERGNPALQRLLRHEGARGLDAFRTAYPDIIYRTIERRAGADLVEWLTRTLATADVALVQPGAPEQLATWVGRLTRRHLRTYLLHTGWSGQETAQDIAVLEPSNFSGIFTGPSAVHNAVPSDRLRRLDALPDPEGFDDSAAATLLPAAEHLVAQILAELDQGDSGAASPTPSAPHGRGMEESGPVTH</sequence>
<reference evidence="3" key="1">
    <citation type="submission" date="2009-11" db="EMBL/GenBank/DDBJ databases">
        <title>The complete chromosome 2 of Sphaerobacter thermophilus DSM 20745.</title>
        <authorList>
            <person name="Lucas S."/>
            <person name="Copeland A."/>
            <person name="Lapidus A."/>
            <person name="Glavina del Rio T."/>
            <person name="Dalin E."/>
            <person name="Tice H."/>
            <person name="Bruce D."/>
            <person name="Goodwin L."/>
            <person name="Pitluck S."/>
            <person name="Kyrpides N."/>
            <person name="Mavromatis K."/>
            <person name="Ivanova N."/>
            <person name="Mikhailova N."/>
            <person name="LaButti K.M."/>
            <person name="Clum A."/>
            <person name="Sun H.I."/>
            <person name="Brettin T."/>
            <person name="Detter J.C."/>
            <person name="Han C."/>
            <person name="Larimer F."/>
            <person name="Land M."/>
            <person name="Hauser L."/>
            <person name="Markowitz V."/>
            <person name="Cheng J.F."/>
            <person name="Hugenholtz P."/>
            <person name="Woyke T."/>
            <person name="Wu D."/>
            <person name="Steenblock K."/>
            <person name="Schneider S."/>
            <person name="Pukall R."/>
            <person name="Goeker M."/>
            <person name="Klenk H.P."/>
            <person name="Eisen J.A."/>
        </authorList>
    </citation>
    <scope>NUCLEOTIDE SEQUENCE [LARGE SCALE GENOMIC DNA]</scope>
    <source>
        <strain evidence="3">ATCC 49802 / DSM 20745 / S 6022</strain>
    </source>
</reference>
<dbReference type="HOGENOM" id="CLU_1199175_0_0_0"/>
<reference evidence="2 3" key="2">
    <citation type="journal article" date="2010" name="Stand. Genomic Sci.">
        <title>Complete genome sequence of Desulfohalobium retbaense type strain (HR(100)).</title>
        <authorList>
            <person name="Spring S."/>
            <person name="Nolan M."/>
            <person name="Lapidus A."/>
            <person name="Glavina Del Rio T."/>
            <person name="Copeland A."/>
            <person name="Tice H."/>
            <person name="Cheng J.F."/>
            <person name="Lucas S."/>
            <person name="Land M."/>
            <person name="Chen F."/>
            <person name="Bruce D."/>
            <person name="Goodwin L."/>
            <person name="Pitluck S."/>
            <person name="Ivanova N."/>
            <person name="Mavromatis K."/>
            <person name="Mikhailova N."/>
            <person name="Pati A."/>
            <person name="Chen A."/>
            <person name="Palaniappan K."/>
            <person name="Hauser L."/>
            <person name="Chang Y.J."/>
            <person name="Jeffries C.D."/>
            <person name="Munk C."/>
            <person name="Kiss H."/>
            <person name="Chain P."/>
            <person name="Han C."/>
            <person name="Brettin T."/>
            <person name="Detter J.C."/>
            <person name="Schuler E."/>
            <person name="Goker M."/>
            <person name="Rohde M."/>
            <person name="Bristow J."/>
            <person name="Eisen J.A."/>
            <person name="Markowitz V."/>
            <person name="Hugenholtz P."/>
            <person name="Kyrpides N.C."/>
            <person name="Klenk H.P."/>
        </authorList>
    </citation>
    <scope>NUCLEOTIDE SEQUENCE [LARGE SCALE GENOMIC DNA]</scope>
    <source>
        <strain evidence="3">ATCC 49802 / DSM 20745 / S 6022</strain>
    </source>
</reference>
<dbReference type="Proteomes" id="UP000002027">
    <property type="component" value="Chromosome 2"/>
</dbReference>
<evidence type="ECO:0000313" key="3">
    <source>
        <dbReference type="Proteomes" id="UP000002027"/>
    </source>
</evidence>
<keyword evidence="3" id="KW-1185">Reference proteome</keyword>
<name>D1C892_SPHTD</name>
<proteinExistence type="predicted"/>
<accession>D1C892</accession>
<dbReference type="eggNOG" id="ENOG5030SH1">
    <property type="taxonomic scope" value="Bacteria"/>
</dbReference>
<dbReference type="EMBL" id="CP001824">
    <property type="protein sequence ID" value="ACZ40035.1"/>
    <property type="molecule type" value="Genomic_DNA"/>
</dbReference>
<evidence type="ECO:0000256" key="1">
    <source>
        <dbReference type="SAM" id="MobiDB-lite"/>
    </source>
</evidence>
<evidence type="ECO:0008006" key="4">
    <source>
        <dbReference type="Google" id="ProtNLM"/>
    </source>
</evidence>
<dbReference type="RefSeq" id="WP_012873073.1">
    <property type="nucleotide sequence ID" value="NC_013524.1"/>
</dbReference>
<dbReference type="InParanoid" id="D1C892"/>
<dbReference type="AlphaFoldDB" id="D1C892"/>
<feature type="region of interest" description="Disordered" evidence="1">
    <location>
        <begin position="206"/>
        <end position="231"/>
    </location>
</feature>
<protein>
    <recommendedName>
        <fullName evidence="4">Glycosyltransferase subfamily 4-like N-terminal domain-containing protein</fullName>
    </recommendedName>
</protein>
<dbReference type="OrthoDB" id="9813806at2"/>
<organism evidence="2 3">
    <name type="scientific">Sphaerobacter thermophilus (strain ATCC 49802 / DSM 20745 / KCCM 41009 / NCIMB 13125 / S 6022)</name>
    <dbReference type="NCBI Taxonomy" id="479434"/>
    <lineage>
        <taxon>Bacteria</taxon>
        <taxon>Pseudomonadati</taxon>
        <taxon>Thermomicrobiota</taxon>
        <taxon>Thermomicrobia</taxon>
        <taxon>Sphaerobacterales</taxon>
        <taxon>Sphaerobacterineae</taxon>
        <taxon>Sphaerobacteraceae</taxon>
        <taxon>Sphaerobacter</taxon>
    </lineage>
</organism>
<dbReference type="STRING" id="479434.Sthe_2621"/>
<evidence type="ECO:0000313" key="2">
    <source>
        <dbReference type="EMBL" id="ACZ40035.1"/>
    </source>
</evidence>